<dbReference type="GO" id="GO:0005536">
    <property type="term" value="F:D-glucose binding"/>
    <property type="evidence" value="ECO:0007669"/>
    <property type="project" value="InterPro"/>
</dbReference>
<comment type="caution">
    <text evidence="9">The sequence shown here is derived from an EMBL/GenBank/DDBJ whole genome shotgun (WGS) entry which is preliminary data.</text>
</comment>
<gene>
    <name evidence="9" type="ORF">RRF57_002169</name>
</gene>
<dbReference type="GO" id="GO:0006013">
    <property type="term" value="P:mannose metabolic process"/>
    <property type="evidence" value="ECO:0007669"/>
    <property type="project" value="TreeGrafter"/>
</dbReference>
<dbReference type="PANTHER" id="PTHR19443:SF24">
    <property type="entry name" value="PHOSPHOTRANSFERASE"/>
    <property type="match status" value="1"/>
</dbReference>
<dbReference type="InterPro" id="IPR022672">
    <property type="entry name" value="Hexokinase_N"/>
</dbReference>
<sequence>MRPLVSAMTTLRKSLLAALKSFLRGKSFLQVLFAFWISPRKLKEQDINGKPVKVSRTIAEFLKEAEKLLLSPIEGDRLRKFSSDLKAQFRERLQTHPECMLPSFNHLLPTGKEVGQYLALDVGGSTLRVALVALRGRETHGRQCEIVRMISFKITPEIKRLEGMAFFDWMAMRIHEVIHKNEIAKTQDPIPMGLAWSFPVEQISLGSGLLMGMGKGFLATSGLLGQDLGEIIQSACQKHGLNVQLASIINDGSATLLSQAYTHAETRFGLILGTGTNIAVHLPVSAIGRLKYGTRPKSWFDSASHVIVNTELGMFGHGILPETRWDTLLNASHPRPEFQPLEHYLSGYYLGEICRLAIVEAVETAGLLGGELPPSLTEPYSLDTEILSRMEADTSSTLEKALLAFTSAHPCPIPATPADIAAIRTLASFISGRSAALLGAAVFSLWELRYETAVEQMCEEEKPAASATVQEEDVAAPPHTKVAFNGSVIEHYPGYLGRCQSHITALVAGAGNPVLAAGSIDLVPAVESSIIGAAVALGCALAEGQTC</sequence>
<dbReference type="EC" id="2.7.1.-" evidence="6"/>
<dbReference type="GO" id="GO:0019158">
    <property type="term" value="F:mannokinase activity"/>
    <property type="evidence" value="ECO:0007669"/>
    <property type="project" value="TreeGrafter"/>
</dbReference>
<dbReference type="PRINTS" id="PR00475">
    <property type="entry name" value="HEXOKINASE"/>
</dbReference>
<reference evidence="9 10" key="1">
    <citation type="submission" date="2023-10" db="EMBL/GenBank/DDBJ databases">
        <title>Draft genome sequence of Xylaria bambusicola isolate GMP-LS, the root and basal stem rot pathogen of sugarcane in Indonesia.</title>
        <authorList>
            <person name="Selvaraj P."/>
            <person name="Muralishankar V."/>
            <person name="Muruganantham S."/>
            <person name="Sp S."/>
            <person name="Haryani S."/>
            <person name="Lau K.J.X."/>
            <person name="Naqvi N.I."/>
        </authorList>
    </citation>
    <scope>NUCLEOTIDE SEQUENCE [LARGE SCALE GENOMIC DNA]</scope>
    <source>
        <strain evidence="9">GMP-LS</strain>
    </source>
</reference>
<dbReference type="GO" id="GO:0005829">
    <property type="term" value="C:cytosol"/>
    <property type="evidence" value="ECO:0007669"/>
    <property type="project" value="TreeGrafter"/>
</dbReference>
<keyword evidence="10" id="KW-1185">Reference proteome</keyword>
<dbReference type="InterPro" id="IPR001312">
    <property type="entry name" value="Hexokinase"/>
</dbReference>
<keyword evidence="6" id="KW-0324">Glycolysis</keyword>
<evidence type="ECO:0000256" key="4">
    <source>
        <dbReference type="ARBA" id="ARBA00022777"/>
    </source>
</evidence>
<accession>A0AAN7UCL7</accession>
<evidence type="ECO:0000256" key="6">
    <source>
        <dbReference type="RuleBase" id="RU362007"/>
    </source>
</evidence>
<dbReference type="PROSITE" id="PS51748">
    <property type="entry name" value="HEXOKINASE_2"/>
    <property type="match status" value="1"/>
</dbReference>
<dbReference type="Gene3D" id="3.40.367.20">
    <property type="match status" value="1"/>
</dbReference>
<dbReference type="PANTHER" id="PTHR19443">
    <property type="entry name" value="HEXOKINASE"/>
    <property type="match status" value="1"/>
</dbReference>
<keyword evidence="3 6" id="KW-0547">Nucleotide-binding</keyword>
<dbReference type="GO" id="GO:0005739">
    <property type="term" value="C:mitochondrion"/>
    <property type="evidence" value="ECO:0007669"/>
    <property type="project" value="TreeGrafter"/>
</dbReference>
<evidence type="ECO:0000256" key="2">
    <source>
        <dbReference type="ARBA" id="ARBA00022679"/>
    </source>
</evidence>
<dbReference type="SUPFAM" id="SSF53067">
    <property type="entry name" value="Actin-like ATPase domain"/>
    <property type="match status" value="2"/>
</dbReference>
<dbReference type="InterPro" id="IPR043129">
    <property type="entry name" value="ATPase_NBD"/>
</dbReference>
<dbReference type="GO" id="GO:0006006">
    <property type="term" value="P:glucose metabolic process"/>
    <property type="evidence" value="ECO:0007669"/>
    <property type="project" value="TreeGrafter"/>
</dbReference>
<dbReference type="GO" id="GO:0001678">
    <property type="term" value="P:intracellular glucose homeostasis"/>
    <property type="evidence" value="ECO:0007669"/>
    <property type="project" value="InterPro"/>
</dbReference>
<feature type="domain" description="Hexokinase N-terminal" evidence="7">
    <location>
        <begin position="74"/>
        <end position="261"/>
    </location>
</feature>
<evidence type="ECO:0000256" key="1">
    <source>
        <dbReference type="ARBA" id="ARBA00009225"/>
    </source>
</evidence>
<evidence type="ECO:0000259" key="7">
    <source>
        <dbReference type="Pfam" id="PF00349"/>
    </source>
</evidence>
<protein>
    <recommendedName>
        <fullName evidence="6">Phosphotransferase</fullName>
        <ecNumber evidence="6">2.7.1.-</ecNumber>
    </recommendedName>
</protein>
<dbReference type="GO" id="GO:0008865">
    <property type="term" value="F:fructokinase activity"/>
    <property type="evidence" value="ECO:0007669"/>
    <property type="project" value="TreeGrafter"/>
</dbReference>
<dbReference type="FunFam" id="3.40.367.20:FF:000011">
    <property type="entry name" value="Phosphotransferase"/>
    <property type="match status" value="1"/>
</dbReference>
<keyword evidence="2 6" id="KW-0808">Transferase</keyword>
<evidence type="ECO:0000313" key="10">
    <source>
        <dbReference type="Proteomes" id="UP001305414"/>
    </source>
</evidence>
<organism evidence="9 10">
    <name type="scientific">Xylaria bambusicola</name>
    <dbReference type="NCBI Taxonomy" id="326684"/>
    <lineage>
        <taxon>Eukaryota</taxon>
        <taxon>Fungi</taxon>
        <taxon>Dikarya</taxon>
        <taxon>Ascomycota</taxon>
        <taxon>Pezizomycotina</taxon>
        <taxon>Sordariomycetes</taxon>
        <taxon>Xylariomycetidae</taxon>
        <taxon>Xylariales</taxon>
        <taxon>Xylariaceae</taxon>
        <taxon>Xylaria</taxon>
    </lineage>
</organism>
<feature type="domain" description="Hexokinase C-terminal" evidence="8">
    <location>
        <begin position="268"/>
        <end position="537"/>
    </location>
</feature>
<comment type="similarity">
    <text evidence="1 6">Belongs to the hexokinase family.</text>
</comment>
<keyword evidence="4 6" id="KW-0418">Kinase</keyword>
<dbReference type="InterPro" id="IPR022673">
    <property type="entry name" value="Hexokinase_C"/>
</dbReference>
<dbReference type="GO" id="GO:0005524">
    <property type="term" value="F:ATP binding"/>
    <property type="evidence" value="ECO:0007669"/>
    <property type="project" value="UniProtKB-UniRule"/>
</dbReference>
<evidence type="ECO:0000259" key="8">
    <source>
        <dbReference type="Pfam" id="PF03727"/>
    </source>
</evidence>
<keyword evidence="5 6" id="KW-0067">ATP-binding</keyword>
<dbReference type="GO" id="GO:0006096">
    <property type="term" value="P:glycolytic process"/>
    <property type="evidence" value="ECO:0007669"/>
    <property type="project" value="UniProtKB-KW"/>
</dbReference>
<dbReference type="AlphaFoldDB" id="A0AAN7UCL7"/>
<dbReference type="EMBL" id="JAWHQM010000003">
    <property type="protein sequence ID" value="KAK5626454.1"/>
    <property type="molecule type" value="Genomic_DNA"/>
</dbReference>
<dbReference type="Proteomes" id="UP001305414">
    <property type="component" value="Unassembled WGS sequence"/>
</dbReference>
<evidence type="ECO:0000313" key="9">
    <source>
        <dbReference type="EMBL" id="KAK5626454.1"/>
    </source>
</evidence>
<proteinExistence type="inferred from homology"/>
<name>A0AAN7UCL7_9PEZI</name>
<dbReference type="Gene3D" id="3.30.420.40">
    <property type="match status" value="1"/>
</dbReference>
<dbReference type="Pfam" id="PF03727">
    <property type="entry name" value="Hexokinase_2"/>
    <property type="match status" value="1"/>
</dbReference>
<evidence type="ECO:0000256" key="5">
    <source>
        <dbReference type="ARBA" id="ARBA00022840"/>
    </source>
</evidence>
<dbReference type="Pfam" id="PF00349">
    <property type="entry name" value="Hexokinase_1"/>
    <property type="match status" value="1"/>
</dbReference>
<evidence type="ECO:0000256" key="3">
    <source>
        <dbReference type="ARBA" id="ARBA00022741"/>
    </source>
</evidence>
<dbReference type="GO" id="GO:0004340">
    <property type="term" value="F:glucokinase activity"/>
    <property type="evidence" value="ECO:0007669"/>
    <property type="project" value="TreeGrafter"/>
</dbReference>